<proteinExistence type="predicted"/>
<dbReference type="Gene3D" id="3.40.50.2300">
    <property type="match status" value="2"/>
</dbReference>
<comment type="caution">
    <text evidence="1">The sequence shown here is derived from an EMBL/GenBank/DDBJ whole genome shotgun (WGS) entry which is preliminary data.</text>
</comment>
<protein>
    <recommendedName>
        <fullName evidence="3">Receptor ligand binding region domain-containing protein</fullName>
    </recommendedName>
</protein>
<accession>A0A9X6NJU0</accession>
<keyword evidence="2" id="KW-1185">Reference proteome</keyword>
<dbReference type="Proteomes" id="UP000192578">
    <property type="component" value="Unassembled WGS sequence"/>
</dbReference>
<dbReference type="EMBL" id="MTYJ01000696">
    <property type="protein sequence ID" value="OWA55360.1"/>
    <property type="molecule type" value="Genomic_DNA"/>
</dbReference>
<dbReference type="AlphaFoldDB" id="A0A9X6NJU0"/>
<gene>
    <name evidence="1" type="ORF">BV898_19744</name>
</gene>
<reference evidence="2" key="1">
    <citation type="submission" date="2017-01" db="EMBL/GenBank/DDBJ databases">
        <title>Comparative genomics of anhydrobiosis in the tardigrade Hypsibius dujardini.</title>
        <authorList>
            <person name="Yoshida Y."/>
            <person name="Koutsovoulos G."/>
            <person name="Laetsch D."/>
            <person name="Stevens L."/>
            <person name="Kumar S."/>
            <person name="Horikawa D."/>
            <person name="Ishino K."/>
            <person name="Komine S."/>
            <person name="Tomita M."/>
            <person name="Blaxter M."/>
            <person name="Arakawa K."/>
        </authorList>
    </citation>
    <scope>NUCLEOTIDE SEQUENCE [LARGE SCALE GENOMIC DNA]</scope>
    <source>
        <strain evidence="2">Z151</strain>
    </source>
</reference>
<evidence type="ECO:0000313" key="2">
    <source>
        <dbReference type="Proteomes" id="UP000192578"/>
    </source>
</evidence>
<feature type="non-terminal residue" evidence="1">
    <location>
        <position position="177"/>
    </location>
</feature>
<organism evidence="1 2">
    <name type="scientific">Hypsibius exemplaris</name>
    <name type="common">Freshwater tardigrade</name>
    <dbReference type="NCBI Taxonomy" id="2072580"/>
    <lineage>
        <taxon>Eukaryota</taxon>
        <taxon>Metazoa</taxon>
        <taxon>Ecdysozoa</taxon>
        <taxon>Tardigrada</taxon>
        <taxon>Eutardigrada</taxon>
        <taxon>Parachela</taxon>
        <taxon>Hypsibioidea</taxon>
        <taxon>Hypsibiidae</taxon>
        <taxon>Hypsibius</taxon>
    </lineage>
</organism>
<evidence type="ECO:0008006" key="3">
    <source>
        <dbReference type="Google" id="ProtNLM"/>
    </source>
</evidence>
<sequence length="177" mass="20010">MNTGDLTQQRYEYALCRAFVHALLSNPSLSAAPRPGPLADTAAGSMTDGAWRWVWGVEEFNFDHLKFTGVNITAFTMLNGDEDRYKQMNQEWTQLEPEAGWLGAGSPLTNDVALMLDAVHMLVNSLNHLFKERPTVFQNNFRRGEVFNNGSRGLDCTKYPLEFWEHGKPQLTTLIIT</sequence>
<evidence type="ECO:0000313" key="1">
    <source>
        <dbReference type="EMBL" id="OWA55360.1"/>
    </source>
</evidence>
<name>A0A9X6NJU0_HYPEX</name>
<dbReference type="OrthoDB" id="5984008at2759"/>